<proteinExistence type="inferred from homology"/>
<dbReference type="PANTHER" id="PTHR32114:SF2">
    <property type="entry name" value="ABC TRANSPORTER ABCH.3"/>
    <property type="match status" value="1"/>
</dbReference>
<accession>A0A3S4V7I1</accession>
<comment type="similarity">
    <text evidence="1">Belongs to the SMC family. SbcC subfamily.</text>
</comment>
<comment type="subunit">
    <text evidence="2">Heterodimer of SbcC and SbcD.</text>
</comment>
<evidence type="ECO:0000256" key="1">
    <source>
        <dbReference type="ARBA" id="ARBA00006930"/>
    </source>
</evidence>
<dbReference type="Pfam" id="PF13558">
    <property type="entry name" value="SbcC_Walker_B"/>
    <property type="match status" value="1"/>
</dbReference>
<dbReference type="Proteomes" id="UP000269542">
    <property type="component" value="Chromosome"/>
</dbReference>
<dbReference type="AlphaFoldDB" id="A0A3S4V7I1"/>
<name>A0A3S4V7I1_9ACTO</name>
<evidence type="ECO:0000256" key="3">
    <source>
        <dbReference type="ARBA" id="ARBA00013368"/>
    </source>
</evidence>
<evidence type="ECO:0000259" key="5">
    <source>
        <dbReference type="Pfam" id="PF13476"/>
    </source>
</evidence>
<organism evidence="6 7">
    <name type="scientific">Trueperella bialowiezensis</name>
    <dbReference type="NCBI Taxonomy" id="312285"/>
    <lineage>
        <taxon>Bacteria</taxon>
        <taxon>Bacillati</taxon>
        <taxon>Actinomycetota</taxon>
        <taxon>Actinomycetes</taxon>
        <taxon>Actinomycetales</taxon>
        <taxon>Actinomycetaceae</taxon>
        <taxon>Trueperella</taxon>
    </lineage>
</organism>
<dbReference type="GO" id="GO:0006302">
    <property type="term" value="P:double-strand break repair"/>
    <property type="evidence" value="ECO:0007669"/>
    <property type="project" value="InterPro"/>
</dbReference>
<dbReference type="PANTHER" id="PTHR32114">
    <property type="entry name" value="ABC TRANSPORTER ABCH.3"/>
    <property type="match status" value="1"/>
</dbReference>
<feature type="coiled-coil region" evidence="4">
    <location>
        <begin position="271"/>
        <end position="321"/>
    </location>
</feature>
<dbReference type="EMBL" id="LR134476">
    <property type="protein sequence ID" value="VEI13721.1"/>
    <property type="molecule type" value="Genomic_DNA"/>
</dbReference>
<evidence type="ECO:0000256" key="2">
    <source>
        <dbReference type="ARBA" id="ARBA00011322"/>
    </source>
</evidence>
<dbReference type="KEGG" id="tbw:NCTC13354_01442"/>
<dbReference type="InterPro" id="IPR038729">
    <property type="entry name" value="Rad50/SbcC_AAA"/>
</dbReference>
<dbReference type="InterPro" id="IPR027417">
    <property type="entry name" value="P-loop_NTPase"/>
</dbReference>
<keyword evidence="7" id="KW-1185">Reference proteome</keyword>
<evidence type="ECO:0000256" key="4">
    <source>
        <dbReference type="SAM" id="Coils"/>
    </source>
</evidence>
<keyword evidence="4" id="KW-0175">Coiled coil</keyword>
<dbReference type="GO" id="GO:0016887">
    <property type="term" value="F:ATP hydrolysis activity"/>
    <property type="evidence" value="ECO:0007669"/>
    <property type="project" value="InterPro"/>
</dbReference>
<evidence type="ECO:0000313" key="7">
    <source>
        <dbReference type="Proteomes" id="UP000269542"/>
    </source>
</evidence>
<feature type="coiled-coil region" evidence="4">
    <location>
        <begin position="461"/>
        <end position="498"/>
    </location>
</feature>
<reference evidence="6 7" key="1">
    <citation type="submission" date="2018-12" db="EMBL/GenBank/DDBJ databases">
        <authorList>
            <consortium name="Pathogen Informatics"/>
        </authorList>
    </citation>
    <scope>NUCLEOTIDE SEQUENCE [LARGE SCALE GENOMIC DNA]</scope>
    <source>
        <strain evidence="6 7">NCTC13354</strain>
    </source>
</reference>
<feature type="coiled-coil region" evidence="4">
    <location>
        <begin position="196"/>
        <end position="223"/>
    </location>
</feature>
<evidence type="ECO:0000313" key="6">
    <source>
        <dbReference type="EMBL" id="VEI13721.1"/>
    </source>
</evidence>
<feature type="domain" description="Rad50/SbcC-type AAA" evidence="5">
    <location>
        <begin position="7"/>
        <end position="214"/>
    </location>
</feature>
<dbReference type="Pfam" id="PF13476">
    <property type="entry name" value="AAA_23"/>
    <property type="match status" value="1"/>
</dbReference>
<dbReference type="Gene3D" id="3.40.50.300">
    <property type="entry name" value="P-loop containing nucleotide triphosphate hydrolases"/>
    <property type="match status" value="2"/>
</dbReference>
<protein>
    <recommendedName>
        <fullName evidence="3">Nuclease SbcCD subunit C</fullName>
    </recommendedName>
</protein>
<feature type="coiled-coil region" evidence="4">
    <location>
        <begin position="595"/>
        <end position="698"/>
    </location>
</feature>
<dbReference type="RefSeq" id="WP_126416796.1">
    <property type="nucleotide sequence ID" value="NZ_LR134476.1"/>
</dbReference>
<gene>
    <name evidence="6" type="primary">sbcC</name>
    <name evidence="6" type="ORF">NCTC13354_01442</name>
</gene>
<dbReference type="SUPFAM" id="SSF52540">
    <property type="entry name" value="P-loop containing nucleoside triphosphate hydrolases"/>
    <property type="match status" value="1"/>
</dbReference>
<dbReference type="OrthoDB" id="9795626at2"/>
<sequence>MQFRRLEFSALGPFPGKHLINFDELMASGLFLFDGPTGAGKSSIIDAIVFALYGKVAGDESDDSRIRSAYADDRTESYADLIFTLPSGIYRVRRSPAWQRKKKRGEGTTPVASTANLWRLSEAVLGDDDPAGEHIASGARDVGEALSPLLSLTRKQFVQTIVLPQGQFAQFLRLSSTERSALLETLFDTEDYRTFALELKKAADAAQADVTAAQAEAERALHAWCDIDGLAEKFDVENLAFTDVDDDTPLTFIAKADAELAGQSAAAKTLATKAKQTYDSAVQKRQKAEELRRALTDLATLKARRDELSAQADNISELRERVALHHKVATAVDRLDSADAARAALESATTGLPDGAGDLVAAIEAGNVDRLAVLADELVTTTGTEIGKLTKKAGALDAVVVLEEGLERRRAELAALTTDADKLGQDIAKLNRELEAFPEQLAVLDKQVAAARADGETAPAREAELNTLQALRTQLENLARVSDQVAKARERHERADSQHREQLVRVRALTDLWRESTAANLAEELVENEPCPVCGSVSHPHPATPGAESATLADVQAAEEALAPLAKELEVAANDHAKLKGNEEELRNVTGSAELADVDQQIDTASQQLASAQAAKKLETKLLGQRVERERAHQQREKQLAQLQQDLRALNERNAIAAKSLADDSAAVAQARGSHESVAALRADLLAKESELSELRARGQLIGERARAYDTARVQAHEALDAAGLDAGQARAGFLAAEALAQAEAAISEHDKAVAAVQAQLADKRFADVTGTEEPDVAGAQQAEIEADREYQEAQRAHTLAENRSSASARLRKKITKEHNTWKQAVANAGPALRLSSIANAESQSLSKIRLSTWVLLRRFEQIVDRANEHLREFSFGRYELARTDDADGERKTGLGLEIIHHDSGPRGDHRRGIGTLSGGETFYTSLALALALSEVVQAENGGIRMETLIIDEGFGSLSSEYLQSIMDTLGKLRKGGRTVGIVSHVDELKSMISDRVSVRPLPDGGSTLAVIAGN</sequence>